<dbReference type="SMR" id="A4KBK6"/>
<reference evidence="10" key="1">
    <citation type="journal article" date="2007" name="Aquaculture">
        <title>cDNA cloning, mRNA expression and recombinant expression of a cathepsin L-like cysteine protease from Neobenedenia melleni (Monogenea: Capsalidae).</title>
        <authorList>
            <person name="Rao Y.Z."/>
            <person name="Yang T.B."/>
        </authorList>
    </citation>
    <scope>NUCLEOTIDE SEQUENCE</scope>
</reference>
<evidence type="ECO:0000256" key="4">
    <source>
        <dbReference type="ARBA" id="ARBA00022807"/>
    </source>
</evidence>
<feature type="domain" description="Cathepsin propeptide inhibitor" evidence="9">
    <location>
        <begin position="27"/>
        <end position="87"/>
    </location>
</feature>
<dbReference type="InterPro" id="IPR038765">
    <property type="entry name" value="Papain-like_cys_pep_sf"/>
</dbReference>
<keyword evidence="7" id="KW-0732">Signal</keyword>
<dbReference type="InterPro" id="IPR000169">
    <property type="entry name" value="Pept_cys_AS"/>
</dbReference>
<keyword evidence="5" id="KW-0865">Zymogen</keyword>
<dbReference type="PROSITE" id="PS00139">
    <property type="entry name" value="THIOL_PROTEASE_CYS"/>
    <property type="match status" value="1"/>
</dbReference>
<organism evidence="10">
    <name type="scientific">Neobenedenia melleni</name>
    <dbReference type="NCBI Taxonomy" id="280695"/>
    <lineage>
        <taxon>Eukaryota</taxon>
        <taxon>Metazoa</taxon>
        <taxon>Spiralia</taxon>
        <taxon>Lophotrochozoa</taxon>
        <taxon>Platyhelminthes</taxon>
        <taxon>Monogenea</taxon>
        <taxon>Monopisthocotylea</taxon>
        <taxon>Capsalidea</taxon>
        <taxon>Capsalidae</taxon>
        <taxon>Neobenedenia</taxon>
    </lineage>
</organism>
<keyword evidence="6" id="KW-1015">Disulfide bond</keyword>
<dbReference type="InterPro" id="IPR000668">
    <property type="entry name" value="Peptidase_C1A_C"/>
</dbReference>
<feature type="signal peptide" evidence="7">
    <location>
        <begin position="1"/>
        <end position="17"/>
    </location>
</feature>
<dbReference type="FunFam" id="3.90.70.10:FF:000006">
    <property type="entry name" value="Cathepsin S"/>
    <property type="match status" value="1"/>
</dbReference>
<dbReference type="EMBL" id="DQ904527">
    <property type="protein sequence ID" value="ABK62795.1"/>
    <property type="molecule type" value="Genomic_DNA"/>
</dbReference>
<evidence type="ECO:0000313" key="10">
    <source>
        <dbReference type="EMBL" id="ABK62794.1"/>
    </source>
</evidence>
<evidence type="ECO:0000256" key="6">
    <source>
        <dbReference type="ARBA" id="ARBA00023157"/>
    </source>
</evidence>
<dbReference type="InterPro" id="IPR013201">
    <property type="entry name" value="Prot_inhib_I29"/>
</dbReference>
<dbReference type="EMBL" id="DQ904526">
    <property type="protein sequence ID" value="ABK62794.1"/>
    <property type="molecule type" value="mRNA"/>
</dbReference>
<dbReference type="InterPro" id="IPR025660">
    <property type="entry name" value="Pept_his_AS"/>
</dbReference>
<dbReference type="PROSITE" id="PS00639">
    <property type="entry name" value="THIOL_PROTEASE_HIS"/>
    <property type="match status" value="1"/>
</dbReference>
<dbReference type="InterPro" id="IPR039417">
    <property type="entry name" value="Peptidase_C1A_papain-like"/>
</dbReference>
<name>A4KBK6_9PLAT</name>
<feature type="chain" id="PRO_5007360207" evidence="7">
    <location>
        <begin position="18"/>
        <end position="335"/>
    </location>
</feature>
<comment type="similarity">
    <text evidence="1">Belongs to the peptidase C1 family.</text>
</comment>
<keyword evidence="2 10" id="KW-0645">Protease</keyword>
<evidence type="ECO:0000256" key="5">
    <source>
        <dbReference type="ARBA" id="ARBA00023145"/>
    </source>
</evidence>
<evidence type="ECO:0000256" key="2">
    <source>
        <dbReference type="ARBA" id="ARBA00022670"/>
    </source>
</evidence>
<evidence type="ECO:0000259" key="9">
    <source>
        <dbReference type="SMART" id="SM00848"/>
    </source>
</evidence>
<evidence type="ECO:0000259" key="8">
    <source>
        <dbReference type="SMART" id="SM00645"/>
    </source>
</evidence>
<dbReference type="CDD" id="cd02248">
    <property type="entry name" value="Peptidase_C1A"/>
    <property type="match status" value="1"/>
</dbReference>
<sequence>MHTFSVFLLLCVATALSVPTYPLFNQWSQWKVKYQKDYLSSEDELNKLLTWSKNLETVRKHNELYAQGKKSYTLAMNHMADLSSEEFKALYLVPKFDATKVPRKGKAAGEHRQIKNDPPSEIDWVRKGHVTAVKNQAQCGSCWAFSSTGSIEGAVKRATGKLISFSEQQLVDCSTAFGNHGCNGGIMDNSFNYLIHNKGLESEASYPYEAQKKECRYKKALSKGTISSFTDVSQFDEKDLKRAVGLVGPVSIAIDASQFSFHLYDSGVYDEEDCSQTMLNHGVLAVGYGTTPEGLDYWKVKNSWTNTWGMEGYILMSRNKDNQCGVATVASYPIV</sequence>
<dbReference type="SUPFAM" id="SSF54001">
    <property type="entry name" value="Cysteine proteinases"/>
    <property type="match status" value="1"/>
</dbReference>
<keyword evidence="4" id="KW-0788">Thiol protease</keyword>
<feature type="domain" description="Peptidase C1A papain C-terminal" evidence="8">
    <location>
        <begin position="118"/>
        <end position="334"/>
    </location>
</feature>
<proteinExistence type="evidence at transcript level"/>
<dbReference type="Pfam" id="PF08246">
    <property type="entry name" value="Inhibitor_I29"/>
    <property type="match status" value="1"/>
</dbReference>
<evidence type="ECO:0000256" key="1">
    <source>
        <dbReference type="ARBA" id="ARBA00008455"/>
    </source>
</evidence>
<dbReference type="Pfam" id="PF00112">
    <property type="entry name" value="Peptidase_C1"/>
    <property type="match status" value="1"/>
</dbReference>
<dbReference type="InterPro" id="IPR013128">
    <property type="entry name" value="Peptidase_C1A"/>
</dbReference>
<evidence type="ECO:0000256" key="3">
    <source>
        <dbReference type="ARBA" id="ARBA00022801"/>
    </source>
</evidence>
<dbReference type="SMART" id="SM00848">
    <property type="entry name" value="Inhibitor_I29"/>
    <property type="match status" value="1"/>
</dbReference>
<dbReference type="Gene3D" id="3.90.70.10">
    <property type="entry name" value="Cysteine proteinases"/>
    <property type="match status" value="1"/>
</dbReference>
<dbReference type="PANTHER" id="PTHR12411">
    <property type="entry name" value="CYSTEINE PROTEASE FAMILY C1-RELATED"/>
    <property type="match status" value="1"/>
</dbReference>
<evidence type="ECO:0000256" key="7">
    <source>
        <dbReference type="SAM" id="SignalP"/>
    </source>
</evidence>
<accession>A4KBK6</accession>
<dbReference type="PRINTS" id="PR00705">
    <property type="entry name" value="PAPAIN"/>
</dbReference>
<protein>
    <submittedName>
        <fullName evidence="10">Cathepsin L-like cysteine protease</fullName>
    </submittedName>
</protein>
<keyword evidence="3" id="KW-0378">Hydrolase</keyword>
<dbReference type="GO" id="GO:0006508">
    <property type="term" value="P:proteolysis"/>
    <property type="evidence" value="ECO:0007669"/>
    <property type="project" value="UniProtKB-KW"/>
</dbReference>
<dbReference type="SMART" id="SM00645">
    <property type="entry name" value="Pept_C1"/>
    <property type="match status" value="1"/>
</dbReference>
<dbReference type="GO" id="GO:0008234">
    <property type="term" value="F:cysteine-type peptidase activity"/>
    <property type="evidence" value="ECO:0007669"/>
    <property type="project" value="UniProtKB-KW"/>
</dbReference>
<dbReference type="AlphaFoldDB" id="A4KBK6"/>